<gene>
    <name evidence="1" type="ORF">FOL47_000380</name>
</gene>
<dbReference type="AlphaFoldDB" id="A0A7J6MM56"/>
<protein>
    <submittedName>
        <fullName evidence="1">Uncharacterized protein</fullName>
    </submittedName>
</protein>
<evidence type="ECO:0000313" key="1">
    <source>
        <dbReference type="EMBL" id="KAF4672546.1"/>
    </source>
</evidence>
<proteinExistence type="predicted"/>
<accession>A0A7J6MM56</accession>
<organism evidence="1 2">
    <name type="scientific">Perkinsus chesapeaki</name>
    <name type="common">Clam parasite</name>
    <name type="synonym">Perkinsus andrewsi</name>
    <dbReference type="NCBI Taxonomy" id="330153"/>
    <lineage>
        <taxon>Eukaryota</taxon>
        <taxon>Sar</taxon>
        <taxon>Alveolata</taxon>
        <taxon>Perkinsozoa</taxon>
        <taxon>Perkinsea</taxon>
        <taxon>Perkinsida</taxon>
        <taxon>Perkinsidae</taxon>
        <taxon>Perkinsus</taxon>
    </lineage>
</organism>
<reference evidence="1 2" key="1">
    <citation type="submission" date="2020-04" db="EMBL/GenBank/DDBJ databases">
        <title>Perkinsus chesapeaki whole genome sequence.</title>
        <authorList>
            <person name="Bogema D.R."/>
        </authorList>
    </citation>
    <scope>NUCLEOTIDE SEQUENCE [LARGE SCALE GENOMIC DNA]</scope>
    <source>
        <strain evidence="1">ATCC PRA-425</strain>
    </source>
</reference>
<dbReference type="Proteomes" id="UP000591131">
    <property type="component" value="Unassembled WGS sequence"/>
</dbReference>
<keyword evidence="2" id="KW-1185">Reference proteome</keyword>
<sequence length="172" mass="19351">MSLLGKRPSTLSSPSSLQSKLPGLFTELKAMRSSTENNECRAVEATSQITRHGSIIRPTRCYLPNSLNMHLVYHVNDNYDDWQLSLHSLTAFNAATDGYIETDDPLKDFHVAAFSMTCQEKFQHLIGRFTQIITKICHIYDNASRRYAFDTSSGSYGAYEEQDDGLLGDDVD</sequence>
<comment type="caution">
    <text evidence="1">The sequence shown here is derived from an EMBL/GenBank/DDBJ whole genome shotgun (WGS) entry which is preliminary data.</text>
</comment>
<evidence type="ECO:0000313" key="2">
    <source>
        <dbReference type="Proteomes" id="UP000591131"/>
    </source>
</evidence>
<dbReference type="EMBL" id="JAAPAO010000106">
    <property type="protein sequence ID" value="KAF4672546.1"/>
    <property type="molecule type" value="Genomic_DNA"/>
</dbReference>
<name>A0A7J6MM56_PERCH</name>